<accession>A0A803XK08</accession>
<protein>
    <submittedName>
        <fullName evidence="1">Uncharacterized protein</fullName>
    </submittedName>
</protein>
<keyword evidence="2" id="KW-1185">Reference proteome</keyword>
<sequence length="107" mass="11963">MWIRGSVWGSTALYTAPSRPFRAPHPPLPPRISPFRPHGPPAAMTVARWFRLAAQGRFLHLGAPDGAGHNRWSKVRHVKGQRDGQRAQLIQRLCGRLRAAVACEWAL</sequence>
<evidence type="ECO:0000313" key="2">
    <source>
        <dbReference type="Proteomes" id="UP000001645"/>
    </source>
</evidence>
<name>A0A803XK08_MELGA</name>
<dbReference type="Proteomes" id="UP000001645">
    <property type="component" value="Unplaced"/>
</dbReference>
<reference evidence="1" key="3">
    <citation type="submission" date="2025-09" db="UniProtKB">
        <authorList>
            <consortium name="Ensembl"/>
        </authorList>
    </citation>
    <scope>IDENTIFICATION</scope>
</reference>
<organism evidence="1 2">
    <name type="scientific">Meleagris gallopavo</name>
    <name type="common">Wild turkey</name>
    <dbReference type="NCBI Taxonomy" id="9103"/>
    <lineage>
        <taxon>Eukaryota</taxon>
        <taxon>Metazoa</taxon>
        <taxon>Chordata</taxon>
        <taxon>Craniata</taxon>
        <taxon>Vertebrata</taxon>
        <taxon>Euteleostomi</taxon>
        <taxon>Archelosauria</taxon>
        <taxon>Archosauria</taxon>
        <taxon>Dinosauria</taxon>
        <taxon>Saurischia</taxon>
        <taxon>Theropoda</taxon>
        <taxon>Coelurosauria</taxon>
        <taxon>Aves</taxon>
        <taxon>Neognathae</taxon>
        <taxon>Galloanserae</taxon>
        <taxon>Galliformes</taxon>
        <taxon>Phasianidae</taxon>
        <taxon>Meleagridinae</taxon>
        <taxon>Meleagris</taxon>
    </lineage>
</organism>
<proteinExistence type="predicted"/>
<dbReference type="Ensembl" id="ENSMGAT00000034095.1">
    <property type="protein sequence ID" value="ENSMGAP00000019854.1"/>
    <property type="gene ID" value="ENSMGAG00000018369.1"/>
</dbReference>
<dbReference type="AlphaFoldDB" id="A0A803XK08"/>
<reference evidence="1" key="2">
    <citation type="submission" date="2025-08" db="UniProtKB">
        <authorList>
            <consortium name="Ensembl"/>
        </authorList>
    </citation>
    <scope>IDENTIFICATION</scope>
</reference>
<dbReference type="InterPro" id="IPR017856">
    <property type="entry name" value="Integrase-like_N"/>
</dbReference>
<dbReference type="InParanoid" id="A0A803XK08"/>
<evidence type="ECO:0000313" key="1">
    <source>
        <dbReference type="Ensembl" id="ENSMGAP00000019854.1"/>
    </source>
</evidence>
<reference evidence="1" key="1">
    <citation type="journal article" date="2010" name="PLoS Biol.">
        <title>Multi-platform next-generation sequencing of the domestic turkey (Meleagris gallopavo): genome assembly and analysis.</title>
        <authorList>
            <person name="Dalloul R.A."/>
            <person name="Long J.A."/>
            <person name="Zimin A.V."/>
            <person name="Aslam L."/>
            <person name="Beal K."/>
            <person name="Blomberg L.A."/>
            <person name="Bouffard P."/>
            <person name="Burt D.W."/>
            <person name="Crasta O."/>
            <person name="Crooijmans R.P."/>
            <person name="Cooper K."/>
            <person name="Coulombe R.A."/>
            <person name="De S."/>
            <person name="Delany M.E."/>
            <person name="Dodgson J.B."/>
            <person name="Dong J.J."/>
            <person name="Evans C."/>
            <person name="Frederickson K.M."/>
            <person name="Flicek P."/>
            <person name="Florea L."/>
            <person name="Folkerts O."/>
            <person name="Groenen M.A."/>
            <person name="Harkins T.T."/>
            <person name="Herrero J."/>
            <person name="Hoffmann S."/>
            <person name="Megens H.J."/>
            <person name="Jiang A."/>
            <person name="de Jong P."/>
            <person name="Kaiser P."/>
            <person name="Kim H."/>
            <person name="Kim K.W."/>
            <person name="Kim S."/>
            <person name="Langenberger D."/>
            <person name="Lee M.K."/>
            <person name="Lee T."/>
            <person name="Mane S."/>
            <person name="Marcais G."/>
            <person name="Marz M."/>
            <person name="McElroy A.P."/>
            <person name="Modise T."/>
            <person name="Nefedov M."/>
            <person name="Notredame C."/>
            <person name="Paton I.R."/>
            <person name="Payne W.S."/>
            <person name="Pertea G."/>
            <person name="Prickett D."/>
            <person name="Puiu D."/>
            <person name="Qioa D."/>
            <person name="Raineri E."/>
            <person name="Ruffier M."/>
            <person name="Salzberg S.L."/>
            <person name="Schatz M.C."/>
            <person name="Scheuring C."/>
            <person name="Schmidt C.J."/>
            <person name="Schroeder S."/>
            <person name="Searle S.M."/>
            <person name="Smith E.J."/>
            <person name="Smith J."/>
            <person name="Sonstegard T.S."/>
            <person name="Stadler P.F."/>
            <person name="Tafer H."/>
            <person name="Tu Z.J."/>
            <person name="Van Tassell C.P."/>
            <person name="Vilella A.J."/>
            <person name="Williams K.P."/>
            <person name="Yorke J.A."/>
            <person name="Zhang L."/>
            <person name="Zhang H.B."/>
            <person name="Zhang X."/>
            <person name="Zhang Y."/>
            <person name="Reed K.M."/>
        </authorList>
    </citation>
    <scope>NUCLEOTIDE SEQUENCE [LARGE SCALE GENOMIC DNA]</scope>
</reference>
<dbReference type="Gene3D" id="1.10.10.200">
    <property type="match status" value="1"/>
</dbReference>